<dbReference type="EMBL" id="WWNE01000003">
    <property type="protein sequence ID" value="NBG64765.1"/>
    <property type="molecule type" value="Genomic_DNA"/>
</dbReference>
<organism evidence="1 2">
    <name type="scientific">Acidiluteibacter ferrifornacis</name>
    <dbReference type="NCBI Taxonomy" id="2692424"/>
    <lineage>
        <taxon>Bacteria</taxon>
        <taxon>Pseudomonadati</taxon>
        <taxon>Bacteroidota</taxon>
        <taxon>Flavobacteriia</taxon>
        <taxon>Flavobacteriales</taxon>
        <taxon>Cryomorphaceae</taxon>
        <taxon>Acidiluteibacter</taxon>
    </lineage>
</organism>
<accession>A0A6N9NJD7</accession>
<keyword evidence="2" id="KW-1185">Reference proteome</keyword>
<dbReference type="AlphaFoldDB" id="A0A6N9NJD7"/>
<dbReference type="Pfam" id="PF15428">
    <property type="entry name" value="Imm26"/>
    <property type="match status" value="1"/>
</dbReference>
<proteinExistence type="predicted"/>
<reference evidence="1 2" key="1">
    <citation type="submission" date="2019-12" db="EMBL/GenBank/DDBJ databases">
        <authorList>
            <person name="Zhao J."/>
        </authorList>
    </citation>
    <scope>NUCLEOTIDE SEQUENCE [LARGE SCALE GENOMIC DNA]</scope>
    <source>
        <strain evidence="1 2">S-15</strain>
    </source>
</reference>
<dbReference type="InterPro" id="IPR029278">
    <property type="entry name" value="Imm26"/>
</dbReference>
<evidence type="ECO:0000313" key="2">
    <source>
        <dbReference type="Proteomes" id="UP000470771"/>
    </source>
</evidence>
<protein>
    <submittedName>
        <fullName evidence="1">Uncharacterized protein</fullName>
    </submittedName>
</protein>
<evidence type="ECO:0000313" key="1">
    <source>
        <dbReference type="EMBL" id="NBG64765.1"/>
    </source>
</evidence>
<dbReference type="RefSeq" id="WP_160631235.1">
    <property type="nucleotide sequence ID" value="NZ_WWNE01000003.1"/>
</dbReference>
<comment type="caution">
    <text evidence="1">The sequence shown here is derived from an EMBL/GenBank/DDBJ whole genome shotgun (WGS) entry which is preliminary data.</text>
</comment>
<gene>
    <name evidence="1" type="ORF">GQN54_01460</name>
</gene>
<sequence length="187" mass="21275">MKTLKSGAVIAIPLLSNLGYAFAKYIDVQKLDSKVSYPDILKVYSIRSSSEVVDFDLLTSLLISPILVAGLRPSLKQGFWKIVGKKELNNEDSIIPNFFRGNSTDSDIPNGTWFKINSCKTNNREKVSYEEIKHLQHYTGHGTGNIEILLTMYFMLKESIRVEEFFDLADFNNNRLYKQVLDANLLT</sequence>
<name>A0A6N9NJD7_9FLAO</name>
<dbReference type="Proteomes" id="UP000470771">
    <property type="component" value="Unassembled WGS sequence"/>
</dbReference>